<keyword evidence="3" id="KW-1185">Reference proteome</keyword>
<accession>A0A4Q5LAX7</accession>
<sequence>MAYSITQLATKADCDLVLVPLTQKRDQAANRRSNLAFQLQTFSDPAGRNAELSRLNRRIADAQADLPTLPEGKTKRDLENELATNTKRRNQLLNQSDAQGSDDRVLLEFEQATLIQAHDEAVSLIGQVESHKATLPA</sequence>
<organism evidence="2 3">
    <name type="scientific">Hymenobacter persicinus</name>
    <dbReference type="NCBI Taxonomy" id="2025506"/>
    <lineage>
        <taxon>Bacteria</taxon>
        <taxon>Pseudomonadati</taxon>
        <taxon>Bacteroidota</taxon>
        <taxon>Cytophagia</taxon>
        <taxon>Cytophagales</taxon>
        <taxon>Hymenobacteraceae</taxon>
        <taxon>Hymenobacter</taxon>
    </lineage>
</organism>
<feature type="region of interest" description="Disordered" evidence="1">
    <location>
        <begin position="63"/>
        <end position="100"/>
    </location>
</feature>
<comment type="caution">
    <text evidence="2">The sequence shown here is derived from an EMBL/GenBank/DDBJ whole genome shotgun (WGS) entry which is preliminary data.</text>
</comment>
<evidence type="ECO:0000256" key="1">
    <source>
        <dbReference type="SAM" id="MobiDB-lite"/>
    </source>
</evidence>
<proteinExistence type="predicted"/>
<evidence type="ECO:0000313" key="2">
    <source>
        <dbReference type="EMBL" id="RYU78901.1"/>
    </source>
</evidence>
<protein>
    <submittedName>
        <fullName evidence="2">Uncharacterized protein</fullName>
    </submittedName>
</protein>
<evidence type="ECO:0000313" key="3">
    <source>
        <dbReference type="Proteomes" id="UP000294155"/>
    </source>
</evidence>
<dbReference type="RefSeq" id="WP_129921395.1">
    <property type="nucleotide sequence ID" value="NZ_SEWE01000023.1"/>
</dbReference>
<gene>
    <name evidence="2" type="ORF">EWM57_12005</name>
</gene>
<dbReference type="EMBL" id="SEWE01000023">
    <property type="protein sequence ID" value="RYU78901.1"/>
    <property type="molecule type" value="Genomic_DNA"/>
</dbReference>
<dbReference type="OrthoDB" id="9837686at2"/>
<dbReference type="Proteomes" id="UP000294155">
    <property type="component" value="Unassembled WGS sequence"/>
</dbReference>
<reference evidence="2 3" key="1">
    <citation type="submission" date="2019-02" db="EMBL/GenBank/DDBJ databases">
        <title>Bacterial novel species isolated from soil.</title>
        <authorList>
            <person name="Jung H.-Y."/>
        </authorList>
    </citation>
    <scope>NUCLEOTIDE SEQUENCE [LARGE SCALE GENOMIC DNA]</scope>
    <source>
        <strain evidence="2 3">1-3-3-3</strain>
    </source>
</reference>
<name>A0A4Q5LAX7_9BACT</name>
<dbReference type="AlphaFoldDB" id="A0A4Q5LAX7"/>